<accession>A0A2Z6RUW0</accession>
<dbReference type="Proteomes" id="UP000615446">
    <property type="component" value="Unassembled WGS sequence"/>
</dbReference>
<dbReference type="EMBL" id="BEXD01003958">
    <property type="protein sequence ID" value="GBC04633.1"/>
    <property type="molecule type" value="Genomic_DNA"/>
</dbReference>
<evidence type="ECO:0000256" key="1">
    <source>
        <dbReference type="SAM" id="Phobius"/>
    </source>
</evidence>
<organism evidence="2 4">
    <name type="scientific">Rhizophagus clarus</name>
    <dbReference type="NCBI Taxonomy" id="94130"/>
    <lineage>
        <taxon>Eukaryota</taxon>
        <taxon>Fungi</taxon>
        <taxon>Fungi incertae sedis</taxon>
        <taxon>Mucoromycota</taxon>
        <taxon>Glomeromycotina</taxon>
        <taxon>Glomeromycetes</taxon>
        <taxon>Glomerales</taxon>
        <taxon>Glomeraceae</taxon>
        <taxon>Rhizophagus</taxon>
    </lineage>
</organism>
<comment type="caution">
    <text evidence="2">The sequence shown here is derived from an EMBL/GenBank/DDBJ whole genome shotgun (WGS) entry which is preliminary data.</text>
</comment>
<feature type="transmembrane region" description="Helical" evidence="1">
    <location>
        <begin position="279"/>
        <end position="298"/>
    </location>
</feature>
<dbReference type="OrthoDB" id="2505607at2759"/>
<keyword evidence="4" id="KW-1185">Reference proteome</keyword>
<proteinExistence type="predicted"/>
<keyword evidence="1" id="KW-0812">Transmembrane</keyword>
<feature type="transmembrane region" description="Helical" evidence="1">
    <location>
        <begin position="338"/>
        <end position="358"/>
    </location>
</feature>
<keyword evidence="1" id="KW-1133">Transmembrane helix</keyword>
<feature type="transmembrane region" description="Helical" evidence="1">
    <location>
        <begin position="370"/>
        <end position="392"/>
    </location>
</feature>
<name>A0A2Z6RUW0_9GLOM</name>
<dbReference type="STRING" id="94130.A0A2Z6RUW0"/>
<gene>
    <name evidence="3" type="ORF">RCL2_000680900</name>
    <name evidence="2" type="ORF">RclHR1_05790014</name>
</gene>
<evidence type="ECO:0000313" key="2">
    <source>
        <dbReference type="EMBL" id="GBC04633.1"/>
    </source>
</evidence>
<dbReference type="PANTHER" id="PTHR40407:SF1">
    <property type="entry name" value="HEPARAN-ALPHA-GLUCOSAMINIDE N-ACETYLTRANSFERASE CATALYTIC DOMAIN-CONTAINING PROTEIN"/>
    <property type="match status" value="1"/>
</dbReference>
<reference evidence="3" key="2">
    <citation type="submission" date="2019-10" db="EMBL/GenBank/DDBJ databases">
        <title>Conservation and host-specific expression of non-tandemly repeated heterogenous ribosome RNA gene in arbuscular mycorrhizal fungi.</title>
        <authorList>
            <person name="Maeda T."/>
            <person name="Kobayashi Y."/>
            <person name="Nakagawa T."/>
            <person name="Ezawa T."/>
            <person name="Yamaguchi K."/>
            <person name="Bino T."/>
            <person name="Nishimoto Y."/>
            <person name="Shigenobu S."/>
            <person name="Kawaguchi M."/>
        </authorList>
    </citation>
    <scope>NUCLEOTIDE SEQUENCE</scope>
    <source>
        <strain evidence="3">HR1</strain>
    </source>
</reference>
<feature type="transmembrane region" description="Helical" evidence="1">
    <location>
        <begin position="144"/>
        <end position="165"/>
    </location>
</feature>
<sequence length="457" mass="53174">MDQPNERTSLIQANSYADVNIRPRRVVVLDVFRGFLMVLQSLDHARLFLTNNKSQAEHETWYIQPVYKDLIPSMSRLVTHLAAPGFAFMMGFGIILFSESRLRIGWKINKLLKHYIIRGLTLIILNAYFSIFAIIYLNEIIFPTSVLFALGINFIIGGLIFLVGIKSFPYLIRFQKNFTSNYIVDHEIVEKKAEYMRNIILLIIISLLAIGNVLQTPKSIEYGKVDFGWWRYILILPGEYKSLYSVYPPLNWLSFTIFGILYGYITLKQAHNKRYNRNLNLKIGAFLLTLFLIIRIPGKFGNINPELLPSPPPGTLFNNPYLTSTLQFLNAIKYPPDLSFITLYMGLNHLVLAFFYSIPSSTSYSTLNYFIDFLISGPLLDFGQSALFFYIIHYHLYQFMNLIFESLFGYNRGTLFNIDSWQFWSLWIFGLALLWPTCIKYAKFKRSKGPDSLWRFF</sequence>
<dbReference type="PANTHER" id="PTHR40407">
    <property type="entry name" value="MEMBRANE PROTEIN-LIKE PROTEIN"/>
    <property type="match status" value="1"/>
</dbReference>
<dbReference type="Proteomes" id="UP000247702">
    <property type="component" value="Unassembled WGS sequence"/>
</dbReference>
<feature type="transmembrane region" description="Helical" evidence="1">
    <location>
        <begin position="421"/>
        <end position="439"/>
    </location>
</feature>
<dbReference type="AlphaFoldDB" id="A0A2Z6RUW0"/>
<feature type="transmembrane region" description="Helical" evidence="1">
    <location>
        <begin position="119"/>
        <end position="138"/>
    </location>
</feature>
<evidence type="ECO:0000313" key="3">
    <source>
        <dbReference type="EMBL" id="GES79509.1"/>
    </source>
</evidence>
<feature type="transmembrane region" description="Helical" evidence="1">
    <location>
        <begin position="77"/>
        <end position="98"/>
    </location>
</feature>
<reference evidence="2 4" key="1">
    <citation type="submission" date="2017-11" db="EMBL/GenBank/DDBJ databases">
        <title>The genome of Rhizophagus clarus HR1 reveals common genetic basis of auxotrophy among arbuscular mycorrhizal fungi.</title>
        <authorList>
            <person name="Kobayashi Y."/>
        </authorList>
    </citation>
    <scope>NUCLEOTIDE SEQUENCE [LARGE SCALE GENOMIC DNA]</scope>
    <source>
        <strain evidence="2 4">HR1</strain>
    </source>
</reference>
<feature type="transmembrane region" description="Helical" evidence="1">
    <location>
        <begin position="195"/>
        <end position="214"/>
    </location>
</feature>
<evidence type="ECO:0000313" key="4">
    <source>
        <dbReference type="Proteomes" id="UP000247702"/>
    </source>
</evidence>
<feature type="transmembrane region" description="Helical" evidence="1">
    <location>
        <begin position="250"/>
        <end position="267"/>
    </location>
</feature>
<dbReference type="EMBL" id="BLAL01000044">
    <property type="protein sequence ID" value="GES79509.1"/>
    <property type="molecule type" value="Genomic_DNA"/>
</dbReference>
<protein>
    <submittedName>
        <fullName evidence="3">Membrane protein</fullName>
    </submittedName>
</protein>
<keyword evidence="1" id="KW-0472">Membrane</keyword>